<comment type="caution">
    <text evidence="1">The sequence shown here is derived from an EMBL/GenBank/DDBJ whole genome shotgun (WGS) entry which is preliminary data.</text>
</comment>
<name>A0ABP8CLK0_9FLAO</name>
<dbReference type="EMBL" id="BAABCB010000002">
    <property type="protein sequence ID" value="GAA4240608.1"/>
    <property type="molecule type" value="Genomic_DNA"/>
</dbReference>
<keyword evidence="2" id="KW-1185">Reference proteome</keyword>
<sequence>MFFLPSKINAQQDTIYYNIAWKETVKDSAAFFRPPVKKEGGLFRIKDYYASGQLQMSGLSKDSEKSIWHGEVSWYKENGEIYQIANYENNRLEGEFVTFLNQQKLVAIYKNGYVVEGALNRDQGSYGYYMEIANDTIKDVIYDGDIKGVRYENYSVAKGARFLSKYYGENGKLIGELETLDNGYTKGVEVFYYYEPMRVKQIRYYPYEHLLGETFFYENGQVRTLFELSPTYKSTFYAKDGTQLGSVTYTINNGYLKPENGTVYNFSYGYKDTKANEVISVKTYKDGKLQKDEQRYNDGTVRALTTYKDAVRELQISYNKKGEEIARMVYDNYYPLTGTEISLNKEVTYLDGELVKEIHFYNGTDIVFSEKTQDKETYYDKQGKIMGVLEIEYQNKYAKPINGKRYYVGYDTDISSIETYVNGFVKERTVFISKFMGENEKVDFKRTEYLEDNGYNKIREVVYYSNGSRQSDTEFKGYDKVHGKFYNDNNEQIGTYDYVTKNGTLYEFFPESNVIRLIQEEVDGSITKLTRYDYGPYRKYGHINRVLIEEIDVACCSKSYKKNGDVFAEAVYKDGKPWEGTVYDATQRTKVTIKAGKTNGVYKVFDYNQEAVLEVGQVVNDKREGVVKTYNYSGQLQSKETYLNNKLHGETIYYDSEGNQTSSLIYKDGKPFEGVKVIASGYNKKPTEESYYNGLVTQRVIYDEKGKRVSQYKDGKEVQTIAYHKDSDKKRLSYTVDGYYINGEVIRYDINGKVEHKAVFKNNELESGVVYLTSRDLYDKRIAYIIFNKQQDKLTVTMKTSEDEVVFFAEERLEQGYTSKYINKLNLYIYNLTPESLY</sequence>
<reference evidence="2" key="1">
    <citation type="journal article" date="2019" name="Int. J. Syst. Evol. Microbiol.">
        <title>The Global Catalogue of Microorganisms (GCM) 10K type strain sequencing project: providing services to taxonomists for standard genome sequencing and annotation.</title>
        <authorList>
            <consortium name="The Broad Institute Genomics Platform"/>
            <consortium name="The Broad Institute Genome Sequencing Center for Infectious Disease"/>
            <person name="Wu L."/>
            <person name="Ma J."/>
        </authorList>
    </citation>
    <scope>NUCLEOTIDE SEQUENCE [LARGE SCALE GENOMIC DNA]</scope>
    <source>
        <strain evidence="2">JCM 17633</strain>
    </source>
</reference>
<dbReference type="Gene3D" id="2.20.110.10">
    <property type="entry name" value="Histone H3 K4-specific methyltransferase SET7/9 N-terminal domain"/>
    <property type="match status" value="1"/>
</dbReference>
<gene>
    <name evidence="1" type="ORF">GCM10022292_03860</name>
</gene>
<proteinExistence type="predicted"/>
<evidence type="ECO:0000313" key="2">
    <source>
        <dbReference type="Proteomes" id="UP001501682"/>
    </source>
</evidence>
<protein>
    <recommendedName>
        <fullName evidence="3">Antitoxin component YwqK of the YwqJK toxin-antitoxin module</fullName>
    </recommendedName>
</protein>
<accession>A0ABP8CLK0</accession>
<evidence type="ECO:0000313" key="1">
    <source>
        <dbReference type="EMBL" id="GAA4240608.1"/>
    </source>
</evidence>
<dbReference type="Pfam" id="PF07661">
    <property type="entry name" value="MORN_2"/>
    <property type="match status" value="2"/>
</dbReference>
<evidence type="ECO:0008006" key="3">
    <source>
        <dbReference type="Google" id="ProtNLM"/>
    </source>
</evidence>
<dbReference type="Proteomes" id="UP001501682">
    <property type="component" value="Unassembled WGS sequence"/>
</dbReference>
<dbReference type="SUPFAM" id="SSF82185">
    <property type="entry name" value="Histone H3 K4-specific methyltransferase SET7/9 N-terminal domain"/>
    <property type="match status" value="2"/>
</dbReference>
<dbReference type="Gene3D" id="3.90.930.1">
    <property type="match status" value="1"/>
</dbReference>
<dbReference type="InterPro" id="IPR011652">
    <property type="entry name" value="MORN_2"/>
</dbReference>
<organism evidence="1 2">
    <name type="scientific">Winogradskyella damuponensis</name>
    <dbReference type="NCBI Taxonomy" id="943939"/>
    <lineage>
        <taxon>Bacteria</taxon>
        <taxon>Pseudomonadati</taxon>
        <taxon>Bacteroidota</taxon>
        <taxon>Flavobacteriia</taxon>
        <taxon>Flavobacteriales</taxon>
        <taxon>Flavobacteriaceae</taxon>
        <taxon>Winogradskyella</taxon>
    </lineage>
</organism>